<sequence>MKSALCGTRITDVRLVARAGNIYIIQCDGTTETNYFRLEADNARLSVTVNQVGDTIAVDWTKTEEAVQVVY</sequence>
<accession>A0AAD5M6D2</accession>
<keyword evidence="2" id="KW-1185">Reference proteome</keyword>
<dbReference type="Gene3D" id="3.30.230.70">
    <property type="entry name" value="GHMP Kinase, N-terminal domain"/>
    <property type="match status" value="1"/>
</dbReference>
<dbReference type="AlphaFoldDB" id="A0AAD5M6D2"/>
<comment type="caution">
    <text evidence="1">The sequence shown here is derived from an EMBL/GenBank/DDBJ whole genome shotgun (WGS) entry which is preliminary data.</text>
</comment>
<protein>
    <submittedName>
        <fullName evidence="1">Uncharacterized protein</fullName>
    </submittedName>
</protein>
<dbReference type="Proteomes" id="UP001196413">
    <property type="component" value="Unassembled WGS sequence"/>
</dbReference>
<organism evidence="1 2">
    <name type="scientific">Parelaphostrongylus tenuis</name>
    <name type="common">Meningeal worm</name>
    <dbReference type="NCBI Taxonomy" id="148309"/>
    <lineage>
        <taxon>Eukaryota</taxon>
        <taxon>Metazoa</taxon>
        <taxon>Ecdysozoa</taxon>
        <taxon>Nematoda</taxon>
        <taxon>Chromadorea</taxon>
        <taxon>Rhabditida</taxon>
        <taxon>Rhabditina</taxon>
        <taxon>Rhabditomorpha</taxon>
        <taxon>Strongyloidea</taxon>
        <taxon>Metastrongylidae</taxon>
        <taxon>Parelaphostrongylus</taxon>
    </lineage>
</organism>
<dbReference type="InterPro" id="IPR027408">
    <property type="entry name" value="PNPase/RNase_PH_dom_sf"/>
</dbReference>
<name>A0AAD5M6D2_PARTN</name>
<evidence type="ECO:0000313" key="2">
    <source>
        <dbReference type="Proteomes" id="UP001196413"/>
    </source>
</evidence>
<reference evidence="1" key="1">
    <citation type="submission" date="2021-06" db="EMBL/GenBank/DDBJ databases">
        <title>Parelaphostrongylus tenuis whole genome reference sequence.</title>
        <authorList>
            <person name="Garwood T.J."/>
            <person name="Larsen P.A."/>
            <person name="Fountain-Jones N.M."/>
            <person name="Garbe J.R."/>
            <person name="Macchietto M.G."/>
            <person name="Kania S.A."/>
            <person name="Gerhold R.W."/>
            <person name="Richards J.E."/>
            <person name="Wolf T.M."/>
        </authorList>
    </citation>
    <scope>NUCLEOTIDE SEQUENCE</scope>
    <source>
        <strain evidence="1">MNPRO001-30</strain>
        <tissue evidence="1">Meninges</tissue>
    </source>
</reference>
<dbReference type="EMBL" id="JAHQIW010001561">
    <property type="protein sequence ID" value="KAJ1352922.1"/>
    <property type="molecule type" value="Genomic_DNA"/>
</dbReference>
<gene>
    <name evidence="1" type="ORF">KIN20_009426</name>
</gene>
<proteinExistence type="predicted"/>
<evidence type="ECO:0000313" key="1">
    <source>
        <dbReference type="EMBL" id="KAJ1352922.1"/>
    </source>
</evidence>